<reference evidence="3" key="1">
    <citation type="submission" date="2021-01" db="EMBL/GenBank/DDBJ databases">
        <authorList>
            <consortium name="Genoscope - CEA"/>
            <person name="William W."/>
        </authorList>
    </citation>
    <scope>NUCLEOTIDE SEQUENCE</scope>
</reference>
<dbReference type="Proteomes" id="UP000688137">
    <property type="component" value="Unassembled WGS sequence"/>
</dbReference>
<protein>
    <recommendedName>
        <fullName evidence="2">Cullin family profile domain-containing protein</fullName>
    </recommendedName>
</protein>
<evidence type="ECO:0000259" key="2">
    <source>
        <dbReference type="PROSITE" id="PS50069"/>
    </source>
</evidence>
<comment type="similarity">
    <text evidence="1">Belongs to the cullin family.</text>
</comment>
<comment type="caution">
    <text evidence="3">The sequence shown here is derived from an EMBL/GenBank/DDBJ whole genome shotgun (WGS) entry which is preliminary data.</text>
</comment>
<evidence type="ECO:0000313" key="4">
    <source>
        <dbReference type="Proteomes" id="UP000688137"/>
    </source>
</evidence>
<accession>A0A8S1QK94</accession>
<keyword evidence="4" id="KW-1185">Reference proteome</keyword>
<evidence type="ECO:0000313" key="3">
    <source>
        <dbReference type="EMBL" id="CAD8115371.1"/>
    </source>
</evidence>
<organism evidence="3 4">
    <name type="scientific">Paramecium primaurelia</name>
    <dbReference type="NCBI Taxonomy" id="5886"/>
    <lineage>
        <taxon>Eukaryota</taxon>
        <taxon>Sar</taxon>
        <taxon>Alveolata</taxon>
        <taxon>Ciliophora</taxon>
        <taxon>Intramacronucleata</taxon>
        <taxon>Oligohymenophorea</taxon>
        <taxon>Peniculida</taxon>
        <taxon>Parameciidae</taxon>
        <taxon>Paramecium</taxon>
    </lineage>
</organism>
<dbReference type="InterPro" id="IPR016158">
    <property type="entry name" value="Cullin_homology"/>
</dbReference>
<gene>
    <name evidence="3" type="ORF">PPRIM_AZ9-3.1.T1640015</name>
</gene>
<feature type="domain" description="Cullin family profile" evidence="2">
    <location>
        <begin position="9"/>
        <end position="87"/>
    </location>
</feature>
<name>A0A8S1QK94_PARPR</name>
<proteinExistence type="inferred from homology"/>
<sequence length="87" mass="10382">MYFTNKHEKSPNQLAINIDIIIRREKERNEIEADKMLTQIASLFQLLYLIDIFFQHYQKLLPKSFAQFLVIISITREVPFQIIQIGN</sequence>
<evidence type="ECO:0000256" key="1">
    <source>
        <dbReference type="PROSITE-ProRule" id="PRU00330"/>
    </source>
</evidence>
<dbReference type="PROSITE" id="PS50069">
    <property type="entry name" value="CULLIN_2"/>
    <property type="match status" value="1"/>
</dbReference>
<dbReference type="AlphaFoldDB" id="A0A8S1QK94"/>
<dbReference type="EMBL" id="CAJJDM010000171">
    <property type="protein sequence ID" value="CAD8115371.1"/>
    <property type="molecule type" value="Genomic_DNA"/>
</dbReference>